<name>A0ABS1R5B5_9SPHI</name>
<evidence type="ECO:0000313" key="3">
    <source>
        <dbReference type="EMBL" id="MBL1409046.1"/>
    </source>
</evidence>
<evidence type="ECO:0000256" key="1">
    <source>
        <dbReference type="ARBA" id="ARBA00006817"/>
    </source>
</evidence>
<protein>
    <submittedName>
        <fullName evidence="3">SRPBCC domain-containing protein</fullName>
    </submittedName>
</protein>
<feature type="domain" description="Activator of Hsp90 ATPase homologue 1/2-like C-terminal" evidence="2">
    <location>
        <begin position="11"/>
        <end position="129"/>
    </location>
</feature>
<gene>
    <name evidence="3" type="ORF">JKG61_09815</name>
</gene>
<comment type="caution">
    <text evidence="3">The sequence shown here is derived from an EMBL/GenBank/DDBJ whole genome shotgun (WGS) entry which is preliminary data.</text>
</comment>
<dbReference type="RefSeq" id="WP_202102795.1">
    <property type="nucleotide sequence ID" value="NZ_JAERTY010000004.1"/>
</dbReference>
<evidence type="ECO:0000259" key="2">
    <source>
        <dbReference type="Pfam" id="PF08327"/>
    </source>
</evidence>
<dbReference type="SUPFAM" id="SSF55961">
    <property type="entry name" value="Bet v1-like"/>
    <property type="match status" value="1"/>
</dbReference>
<dbReference type="Pfam" id="PF08327">
    <property type="entry name" value="AHSA1"/>
    <property type="match status" value="1"/>
</dbReference>
<dbReference type="EMBL" id="JAERTY010000004">
    <property type="protein sequence ID" value="MBL1409046.1"/>
    <property type="molecule type" value="Genomic_DNA"/>
</dbReference>
<evidence type="ECO:0000313" key="4">
    <source>
        <dbReference type="Proteomes" id="UP000625283"/>
    </source>
</evidence>
<dbReference type="CDD" id="cd07814">
    <property type="entry name" value="SRPBCC_CalC_Aha1-like"/>
    <property type="match status" value="1"/>
</dbReference>
<dbReference type="Proteomes" id="UP000625283">
    <property type="component" value="Unassembled WGS sequence"/>
</dbReference>
<dbReference type="InterPro" id="IPR013538">
    <property type="entry name" value="ASHA1/2-like_C"/>
</dbReference>
<dbReference type="Gene3D" id="3.30.530.20">
    <property type="match status" value="1"/>
</dbReference>
<keyword evidence="4" id="KW-1185">Reference proteome</keyword>
<reference evidence="3 4" key="1">
    <citation type="submission" date="2021-01" db="EMBL/GenBank/DDBJ databases">
        <title>C459-1 draft genome sequence.</title>
        <authorList>
            <person name="Zhang X.-F."/>
        </authorList>
    </citation>
    <scope>NUCLEOTIDE SEQUENCE [LARGE SCALE GENOMIC DNA]</scope>
    <source>
        <strain evidence="4">C459-1</strain>
    </source>
</reference>
<dbReference type="InterPro" id="IPR023393">
    <property type="entry name" value="START-like_dom_sf"/>
</dbReference>
<organism evidence="3 4">
    <name type="scientific">Sphingobacterium faecale</name>
    <dbReference type="NCBI Taxonomy" id="2803775"/>
    <lineage>
        <taxon>Bacteria</taxon>
        <taxon>Pseudomonadati</taxon>
        <taxon>Bacteroidota</taxon>
        <taxon>Sphingobacteriia</taxon>
        <taxon>Sphingobacteriales</taxon>
        <taxon>Sphingobacteriaceae</taxon>
        <taxon>Sphingobacterium</taxon>
    </lineage>
</organism>
<comment type="similarity">
    <text evidence="1">Belongs to the AHA1 family.</text>
</comment>
<sequence length="135" mass="16371">METIQLINYIKAPASHIYRTLTLEAGLSQIWTKKLKVEPIVGFINEFDFNEPEITKMEILELCPDKYILWKCIESDKEWLETIVSFELFQRKDKIAVVLKHSNWKSITEYYQWCNYNWAMFLQRLKYYCEETVNR</sequence>
<proteinExistence type="inferred from homology"/>
<accession>A0ABS1R5B5</accession>